<dbReference type="AlphaFoldDB" id="A0AAN0RMW0"/>
<sequence length="729" mass="79832">MTDSASPSLVAQLVAQLVARLDDDTAAESVPPDLSALDAHALGAVWPALRRAEARIEQRGFVHGDPLAAFAYRLRREIDALELAPRLDADAALELFRDIPTGEWRRALQDLPCLDALPAPALQAEIARIVGEPLQEGTRNASRYERYALDWFAGCRDFTTRRDAYAQLHADSPSCVLELDVLPQLGPAALLVLAATSHQYFSPKRLLWSDHDDPAVTLAEQPAYVEFARAALTEAAQRVAAIHAGSVPYEADRAFTTDEAQVLSRAVRVAAYRDEPWLRALIGPLLGGVCVAPTAAKTVPSQSLAIALGHAIETIPTPEGVRALRDALAIVRHAGVQKKLARNQKPAERALGERPQVALRMTLDAKPDRKQFAMLAACMEASFWRPATLGHAEWRERLVEAPAGAAFSTRTIWQSRDGDGRTCSFMPETVKGEIVLRDAEGAPCDVGADAAIRLWHPLLADAAERLAWQRAIVGRAIRQPVRQAFREFYVPDAPDAKAADSAMFEGHVLASRPLIGVARREGWSLRAYDDGLIREFGDVRATFCVDARLFPGTDGHGTSRRLCFERRHHDRWAPVPIEAIDPVVFSEAARAVDLLVSVAAFALDDDATRAALASLGADAASRQAIENERWHRLHRLSDLPLGVMARHRKQVLSLVFAEPIAQGRMSIDERHVRVGAWSVHCATGRVTRDGEPVEAAVVEPPRPLRAVPWLPYDEALLQRIVEVVAGLLD</sequence>
<dbReference type="EMBL" id="CP007782">
    <property type="protein sequence ID" value="AIO30595.1"/>
    <property type="molecule type" value="Genomic_DNA"/>
</dbReference>
<reference evidence="2 3" key="1">
    <citation type="submission" date="2014-05" db="EMBL/GenBank/DDBJ databases">
        <authorList>
            <person name="Bishop-Lilly K.A."/>
            <person name="Broomall S.M."/>
            <person name="Chain P.S."/>
            <person name="Chertkov O."/>
            <person name="Coyne S.R."/>
            <person name="Daligault H.E."/>
            <person name="Davenport K.W."/>
            <person name="Erkkila T."/>
            <person name="Frey K.G."/>
            <person name="Gibbons H.S."/>
            <person name="Gu W."/>
            <person name="Jaissle J."/>
            <person name="Johnson S.L."/>
            <person name="Koroleva G.I."/>
            <person name="Ladner J.T."/>
            <person name="Lo C.-C."/>
            <person name="Minogue T.D."/>
            <person name="Munk C."/>
            <person name="Palacios G.F."/>
            <person name="Redden C.L."/>
            <person name="Rosenzweig C.N."/>
            <person name="Scholz M.B."/>
            <person name="Teshima H."/>
            <person name="Xu Y."/>
        </authorList>
    </citation>
    <scope>NUCLEOTIDE SEQUENCE [LARGE SCALE GENOMIC DNA]</scope>
    <source>
        <strain evidence="2 3">DDS 22E-1</strain>
    </source>
</reference>
<dbReference type="Pfam" id="PF13569">
    <property type="entry name" value="DUF4132"/>
    <property type="match status" value="1"/>
</dbReference>
<accession>A0AAN0RMW0</accession>
<dbReference type="KEGG" id="bcen:DM39_6952"/>
<keyword evidence="3" id="KW-1185">Reference proteome</keyword>
<organism evidence="2 3">
    <name type="scientific">Burkholderia cenocepacia</name>
    <dbReference type="NCBI Taxonomy" id="95486"/>
    <lineage>
        <taxon>Bacteria</taxon>
        <taxon>Pseudomonadati</taxon>
        <taxon>Pseudomonadota</taxon>
        <taxon>Betaproteobacteria</taxon>
        <taxon>Burkholderiales</taxon>
        <taxon>Burkholderiaceae</taxon>
        <taxon>Burkholderia</taxon>
        <taxon>Burkholderia cepacia complex</taxon>
    </lineage>
</organism>
<dbReference type="InterPro" id="IPR025406">
    <property type="entry name" value="DUF4132"/>
</dbReference>
<evidence type="ECO:0000313" key="3">
    <source>
        <dbReference type="Proteomes" id="UP000029413"/>
    </source>
</evidence>
<evidence type="ECO:0000259" key="1">
    <source>
        <dbReference type="Pfam" id="PF13569"/>
    </source>
</evidence>
<protein>
    <recommendedName>
        <fullName evidence="1">DUF4132 domain-containing protein</fullName>
    </recommendedName>
</protein>
<dbReference type="Proteomes" id="UP000029413">
    <property type="component" value="Chromosome 3"/>
</dbReference>
<evidence type="ECO:0000313" key="2">
    <source>
        <dbReference type="EMBL" id="AIO30595.1"/>
    </source>
</evidence>
<name>A0AAN0RMW0_9BURK</name>
<feature type="domain" description="DUF4132" evidence="1">
    <location>
        <begin position="361"/>
        <end position="523"/>
    </location>
</feature>
<gene>
    <name evidence="2" type="ORF">DM39_6952</name>
</gene>
<proteinExistence type="predicted"/>